<reference evidence="3 4" key="1">
    <citation type="submission" date="2024-08" db="EMBL/GenBank/DDBJ databases">
        <title>Insights into the chromosomal genome structure of Flemingia macrophylla.</title>
        <authorList>
            <person name="Ding Y."/>
            <person name="Zhao Y."/>
            <person name="Bi W."/>
            <person name="Wu M."/>
            <person name="Zhao G."/>
            <person name="Gong Y."/>
            <person name="Li W."/>
            <person name="Zhang P."/>
        </authorList>
    </citation>
    <scope>NUCLEOTIDE SEQUENCE [LARGE SCALE GENOMIC DNA]</scope>
    <source>
        <strain evidence="3">DYQJB</strain>
        <tissue evidence="3">Leaf</tissue>
    </source>
</reference>
<sequence>MPYYIESHHKQQQLTPATRTTKEEEKLGIPLVIVVVPLLILDGFPGLQAG</sequence>
<comment type="caution">
    <text evidence="3">The sequence shown here is derived from an EMBL/GenBank/DDBJ whole genome shotgun (WGS) entry which is preliminary data.</text>
</comment>
<feature type="region of interest" description="Disordered" evidence="1">
    <location>
        <begin position="1"/>
        <end position="21"/>
    </location>
</feature>
<keyword evidence="2" id="KW-0812">Transmembrane</keyword>
<keyword evidence="2" id="KW-1133">Transmembrane helix</keyword>
<gene>
    <name evidence="3" type="ORF">Fmac_022511</name>
</gene>
<evidence type="ECO:0000256" key="1">
    <source>
        <dbReference type="SAM" id="MobiDB-lite"/>
    </source>
</evidence>
<dbReference type="EMBL" id="JBGMDY010000007">
    <property type="protein sequence ID" value="KAL2329084.1"/>
    <property type="molecule type" value="Genomic_DNA"/>
</dbReference>
<name>A0ABD1LZW9_9FABA</name>
<accession>A0ABD1LZW9</accession>
<evidence type="ECO:0000256" key="2">
    <source>
        <dbReference type="SAM" id="Phobius"/>
    </source>
</evidence>
<feature type="transmembrane region" description="Helical" evidence="2">
    <location>
        <begin position="27"/>
        <end position="47"/>
    </location>
</feature>
<protein>
    <submittedName>
        <fullName evidence="3">Uncharacterized protein</fullName>
    </submittedName>
</protein>
<evidence type="ECO:0000313" key="3">
    <source>
        <dbReference type="EMBL" id="KAL2329084.1"/>
    </source>
</evidence>
<organism evidence="3 4">
    <name type="scientific">Flemingia macrophylla</name>
    <dbReference type="NCBI Taxonomy" id="520843"/>
    <lineage>
        <taxon>Eukaryota</taxon>
        <taxon>Viridiplantae</taxon>
        <taxon>Streptophyta</taxon>
        <taxon>Embryophyta</taxon>
        <taxon>Tracheophyta</taxon>
        <taxon>Spermatophyta</taxon>
        <taxon>Magnoliopsida</taxon>
        <taxon>eudicotyledons</taxon>
        <taxon>Gunneridae</taxon>
        <taxon>Pentapetalae</taxon>
        <taxon>rosids</taxon>
        <taxon>fabids</taxon>
        <taxon>Fabales</taxon>
        <taxon>Fabaceae</taxon>
        <taxon>Papilionoideae</taxon>
        <taxon>50 kb inversion clade</taxon>
        <taxon>NPAAA clade</taxon>
        <taxon>indigoferoid/millettioid clade</taxon>
        <taxon>Phaseoleae</taxon>
        <taxon>Flemingia</taxon>
    </lineage>
</organism>
<proteinExistence type="predicted"/>
<keyword evidence="4" id="KW-1185">Reference proteome</keyword>
<evidence type="ECO:0000313" key="4">
    <source>
        <dbReference type="Proteomes" id="UP001603857"/>
    </source>
</evidence>
<keyword evidence="2" id="KW-0472">Membrane</keyword>
<dbReference type="AlphaFoldDB" id="A0ABD1LZW9"/>
<dbReference type="Proteomes" id="UP001603857">
    <property type="component" value="Unassembled WGS sequence"/>
</dbReference>